<keyword evidence="3" id="KW-1185">Reference proteome</keyword>
<feature type="chain" id="PRO_5026175629" evidence="1">
    <location>
        <begin position="22"/>
        <end position="134"/>
    </location>
</feature>
<organism evidence="2 3">
    <name type="scientific">Legionella antarctica</name>
    <dbReference type="NCBI Taxonomy" id="2708020"/>
    <lineage>
        <taxon>Bacteria</taxon>
        <taxon>Pseudomonadati</taxon>
        <taxon>Pseudomonadota</taxon>
        <taxon>Gammaproteobacteria</taxon>
        <taxon>Legionellales</taxon>
        <taxon>Legionellaceae</taxon>
        <taxon>Legionella</taxon>
    </lineage>
</organism>
<accession>A0A6F8T2X8</accession>
<dbReference type="KEGG" id="lant:TUM19329_11820"/>
<dbReference type="Gene3D" id="3.20.20.80">
    <property type="entry name" value="Glycosidases"/>
    <property type="match status" value="1"/>
</dbReference>
<reference evidence="2" key="1">
    <citation type="journal article" date="2020" name="Microbiol. Resour. Announc.">
        <title>Complete Genome Sequence of Novel Psychrotolerant Legionella Strain TUM19329, Isolated from Antarctic Lake Sediment.</title>
        <authorList>
            <person name="Shimada S."/>
            <person name="Nakai R."/>
            <person name="Aoki K."/>
            <person name="Shimoeda N."/>
            <person name="Ohno G."/>
            <person name="Miyazaki Y."/>
            <person name="Kudoh S."/>
            <person name="Imura S."/>
            <person name="Watanabe K."/>
            <person name="Ishii Y."/>
            <person name="Tateda K."/>
        </authorList>
    </citation>
    <scope>NUCLEOTIDE SEQUENCE [LARGE SCALE GENOMIC DNA]</scope>
    <source>
        <strain evidence="2">TUM19329</strain>
    </source>
</reference>
<dbReference type="EMBL" id="AP022839">
    <property type="protein sequence ID" value="BCA94821.1"/>
    <property type="molecule type" value="Genomic_DNA"/>
</dbReference>
<name>A0A6F8T2X8_9GAMM</name>
<feature type="signal peptide" evidence="1">
    <location>
        <begin position="1"/>
        <end position="21"/>
    </location>
</feature>
<gene>
    <name evidence="2" type="ORF">TUM19329_11820</name>
</gene>
<dbReference type="Proteomes" id="UP000502894">
    <property type="component" value="Chromosome"/>
</dbReference>
<sequence length="134" mass="15291">MKCLRILSIINGLFLSSNVAATTLITSLHSNYIDFTHNTAWVSEMQDMGPDLVTPEQPQGYSSDKGEEAIEDTTDIQQFLQEIYLEKIPSVLWQFIEMPSMIGVNNVNRDQFTLNNSDQVQQIITKNQLDLFYV</sequence>
<keyword evidence="1" id="KW-0732">Signal</keyword>
<evidence type="ECO:0000313" key="2">
    <source>
        <dbReference type="EMBL" id="BCA94821.1"/>
    </source>
</evidence>
<protein>
    <submittedName>
        <fullName evidence="2">Uncharacterized protein</fullName>
    </submittedName>
</protein>
<evidence type="ECO:0000313" key="3">
    <source>
        <dbReference type="Proteomes" id="UP000502894"/>
    </source>
</evidence>
<dbReference type="AlphaFoldDB" id="A0A6F8T2X8"/>
<proteinExistence type="predicted"/>
<dbReference type="RefSeq" id="WP_173236595.1">
    <property type="nucleotide sequence ID" value="NZ_AP022839.1"/>
</dbReference>
<evidence type="ECO:0000256" key="1">
    <source>
        <dbReference type="SAM" id="SignalP"/>
    </source>
</evidence>